<evidence type="ECO:0000313" key="5">
    <source>
        <dbReference type="Proteomes" id="UP001190491"/>
    </source>
</evidence>
<dbReference type="EMBL" id="CAUDKO010000006">
    <property type="protein sequence ID" value="CAJ0877889.1"/>
    <property type="molecule type" value="Genomic_DNA"/>
</dbReference>
<evidence type="ECO:0000259" key="1">
    <source>
        <dbReference type="Pfam" id="PF15579"/>
    </source>
</evidence>
<dbReference type="AlphaFoldDB" id="A0AAD2BYZ3"/>
<dbReference type="RefSeq" id="WP_316857313.1">
    <property type="nucleotide sequence ID" value="NZ_CAUDKO010000006.1"/>
</dbReference>
<proteinExistence type="predicted"/>
<dbReference type="EMBL" id="CAUDLI010000006">
    <property type="protein sequence ID" value="CAJ0885325.1"/>
    <property type="molecule type" value="Genomic_DNA"/>
</dbReference>
<organism evidence="2 5">
    <name type="scientific">Ralstonia flatus</name>
    <dbReference type="NCBI Taxonomy" id="3058601"/>
    <lineage>
        <taxon>Bacteria</taxon>
        <taxon>Pseudomonadati</taxon>
        <taxon>Pseudomonadota</taxon>
        <taxon>Betaproteobacteria</taxon>
        <taxon>Burkholderiales</taxon>
        <taxon>Burkholderiaceae</taxon>
        <taxon>Ralstonia</taxon>
    </lineage>
</organism>
<dbReference type="Proteomes" id="UP001189792">
    <property type="component" value="Unassembled WGS sequence"/>
</dbReference>
<keyword evidence="4" id="KW-1185">Reference proteome</keyword>
<evidence type="ECO:0000313" key="2">
    <source>
        <dbReference type="EMBL" id="CAJ0877889.1"/>
    </source>
</evidence>
<name>A0AAD2BYZ3_9RALS</name>
<gene>
    <name evidence="3" type="ORF">R77564_03018</name>
    <name evidence="2" type="ORF">R77567_03063</name>
</gene>
<sequence length="237" mass="26865">MKFRNYEVGCLWGDRLQSAGECAAQMRDFVRIVREIVPELCWYYEDYRSRFFDFPDDVSEINKKVISPVNGDRKGVPLDRVYSEVGFSALIFSAKNNCAAIRAGLGRAGEDAFNSVAMHFPEKGPIAETILNASTLERLFVASVKCWKPDWAWIDHTDINDTDFSVPPVYWFLYGNKPKESVPSLPAPVEVHAIDSLGTYIVTTRELYDRTIPAHRDTSEAVKQRLRDANWLPPPAG</sequence>
<feature type="domain" description="Immunity protein 52" evidence="1">
    <location>
        <begin position="6"/>
        <end position="232"/>
    </location>
</feature>
<dbReference type="Pfam" id="PF15579">
    <property type="entry name" value="Imm52"/>
    <property type="match status" value="1"/>
</dbReference>
<comment type="caution">
    <text evidence="2">The sequence shown here is derived from an EMBL/GenBank/DDBJ whole genome shotgun (WGS) entry which is preliminary data.</text>
</comment>
<evidence type="ECO:0000313" key="3">
    <source>
        <dbReference type="EMBL" id="CAJ0885325.1"/>
    </source>
</evidence>
<protein>
    <recommendedName>
        <fullName evidence="1">Immunity protein 52 domain-containing protein</fullName>
    </recommendedName>
</protein>
<dbReference type="Proteomes" id="UP001190491">
    <property type="component" value="Unassembled WGS sequence"/>
</dbReference>
<evidence type="ECO:0000313" key="4">
    <source>
        <dbReference type="Proteomes" id="UP001189792"/>
    </source>
</evidence>
<accession>A0AAD2BYZ3</accession>
<dbReference type="InterPro" id="IPR028969">
    <property type="entry name" value="Imm52"/>
</dbReference>
<reference evidence="2 4" key="1">
    <citation type="submission" date="2023-07" db="EMBL/GenBank/DDBJ databases">
        <authorList>
            <person name="Peeters C."/>
        </authorList>
    </citation>
    <scope>NUCLEOTIDE SEQUENCE</scope>
    <source>
        <strain evidence="3 4">LMG 32965</strain>
        <strain evidence="2">R-77567</strain>
    </source>
</reference>